<keyword evidence="3" id="KW-1185">Reference proteome</keyword>
<sequence length="160" mass="17921">MEPNTRPSISYEDMRLIKDALSEDDRYKRLDKLDSDREIGLINHIALLYSATRCLSGAERCRDRLMQEIVATTTSRPQFMDSSETLDSDDNQISLLILGSGGFAQAMESEVRIQCSYGDPDALEFALDGRMYELDMQVVDGDMDCPEYALAGTDLSTQGE</sequence>
<dbReference type="Proteomes" id="UP001163046">
    <property type="component" value="Unassembled WGS sequence"/>
</dbReference>
<feature type="domain" description="PG1 pseudoGTPase" evidence="1">
    <location>
        <begin position="87"/>
        <end position="160"/>
    </location>
</feature>
<dbReference type="GO" id="GO:0008361">
    <property type="term" value="P:regulation of cell size"/>
    <property type="evidence" value="ECO:0007669"/>
    <property type="project" value="TreeGrafter"/>
</dbReference>
<dbReference type="PANTHER" id="PTHR46005:SF4">
    <property type="entry name" value="RHO GTPASE-ACTIVATING PROTEIN 190"/>
    <property type="match status" value="1"/>
</dbReference>
<protein>
    <recommendedName>
        <fullName evidence="1">PG1 pseudoGTPase domain-containing protein</fullName>
    </recommendedName>
</protein>
<evidence type="ECO:0000259" key="1">
    <source>
        <dbReference type="PROSITE" id="PS51852"/>
    </source>
</evidence>
<evidence type="ECO:0000313" key="2">
    <source>
        <dbReference type="EMBL" id="KAJ7370592.1"/>
    </source>
</evidence>
<gene>
    <name evidence="2" type="ORF">OS493_031328</name>
</gene>
<name>A0A9W9YW63_9CNID</name>
<dbReference type="PROSITE" id="PS51852">
    <property type="entry name" value="PG1"/>
    <property type="match status" value="1"/>
</dbReference>
<dbReference type="Pfam" id="PF19518">
    <property type="entry name" value="RhoGAP_pG1_pG2"/>
    <property type="match status" value="1"/>
</dbReference>
<reference evidence="2" key="1">
    <citation type="submission" date="2023-01" db="EMBL/GenBank/DDBJ databases">
        <title>Genome assembly of the deep-sea coral Lophelia pertusa.</title>
        <authorList>
            <person name="Herrera S."/>
            <person name="Cordes E."/>
        </authorList>
    </citation>
    <scope>NUCLEOTIDE SEQUENCE</scope>
    <source>
        <strain evidence="2">USNM1676648</strain>
        <tissue evidence="2">Polyp</tissue>
    </source>
</reference>
<dbReference type="InterPro" id="IPR051978">
    <property type="entry name" value="Rho-GAP_domain"/>
</dbReference>
<accession>A0A9W9YW63</accession>
<organism evidence="2 3">
    <name type="scientific">Desmophyllum pertusum</name>
    <dbReference type="NCBI Taxonomy" id="174260"/>
    <lineage>
        <taxon>Eukaryota</taxon>
        <taxon>Metazoa</taxon>
        <taxon>Cnidaria</taxon>
        <taxon>Anthozoa</taxon>
        <taxon>Hexacorallia</taxon>
        <taxon>Scleractinia</taxon>
        <taxon>Caryophylliina</taxon>
        <taxon>Caryophylliidae</taxon>
        <taxon>Desmophyllum</taxon>
    </lineage>
</organism>
<dbReference type="GO" id="GO:0005096">
    <property type="term" value="F:GTPase activator activity"/>
    <property type="evidence" value="ECO:0007669"/>
    <property type="project" value="TreeGrafter"/>
</dbReference>
<dbReference type="InterPro" id="IPR045786">
    <property type="entry name" value="RhoGAP_pG1_pG2"/>
</dbReference>
<proteinExistence type="predicted"/>
<dbReference type="GO" id="GO:0007266">
    <property type="term" value="P:Rho protein signal transduction"/>
    <property type="evidence" value="ECO:0007669"/>
    <property type="project" value="TreeGrafter"/>
</dbReference>
<dbReference type="PANTHER" id="PTHR46005">
    <property type="entry name" value="RHO GTPASE-ACTIVATING PROTEIN 190"/>
    <property type="match status" value="1"/>
</dbReference>
<dbReference type="EMBL" id="MU826861">
    <property type="protein sequence ID" value="KAJ7370592.1"/>
    <property type="molecule type" value="Genomic_DNA"/>
</dbReference>
<dbReference type="GO" id="GO:0005829">
    <property type="term" value="C:cytosol"/>
    <property type="evidence" value="ECO:0007669"/>
    <property type="project" value="TreeGrafter"/>
</dbReference>
<evidence type="ECO:0000313" key="3">
    <source>
        <dbReference type="Proteomes" id="UP001163046"/>
    </source>
</evidence>
<dbReference type="AlphaFoldDB" id="A0A9W9YW63"/>
<dbReference type="OrthoDB" id="9994905at2759"/>
<dbReference type="InterPro" id="IPR039007">
    <property type="entry name" value="pG1"/>
</dbReference>
<comment type="caution">
    <text evidence="2">The sequence shown here is derived from an EMBL/GenBank/DDBJ whole genome shotgun (WGS) entry which is preliminary data.</text>
</comment>